<organism evidence="2 3">
    <name type="scientific">Acaulospora morrowiae</name>
    <dbReference type="NCBI Taxonomy" id="94023"/>
    <lineage>
        <taxon>Eukaryota</taxon>
        <taxon>Fungi</taxon>
        <taxon>Fungi incertae sedis</taxon>
        <taxon>Mucoromycota</taxon>
        <taxon>Glomeromycotina</taxon>
        <taxon>Glomeromycetes</taxon>
        <taxon>Diversisporales</taxon>
        <taxon>Acaulosporaceae</taxon>
        <taxon>Acaulospora</taxon>
    </lineage>
</organism>
<dbReference type="PANTHER" id="PTHR28027">
    <property type="entry name" value="TRANSCRIPTIONAL REGULATOR MIT1"/>
    <property type="match status" value="1"/>
</dbReference>
<dbReference type="InterPro" id="IPR018608">
    <property type="entry name" value="Gti1/Pac2"/>
</dbReference>
<dbReference type="GO" id="GO:0003677">
    <property type="term" value="F:DNA binding"/>
    <property type="evidence" value="ECO:0007669"/>
    <property type="project" value="TreeGrafter"/>
</dbReference>
<dbReference type="PANTHER" id="PTHR28027:SF2">
    <property type="entry name" value="TRANSCRIPTIONAL REGULATOR MIT1"/>
    <property type="match status" value="1"/>
</dbReference>
<protein>
    <submittedName>
        <fullName evidence="1">6987_t:CDS:1</fullName>
    </submittedName>
    <submittedName>
        <fullName evidence="2">6988_t:CDS:1</fullName>
    </submittedName>
</protein>
<reference evidence="2" key="1">
    <citation type="submission" date="2021-06" db="EMBL/GenBank/DDBJ databases">
        <authorList>
            <person name="Kallberg Y."/>
            <person name="Tangrot J."/>
            <person name="Rosling A."/>
        </authorList>
    </citation>
    <scope>NUCLEOTIDE SEQUENCE</scope>
    <source>
        <strain evidence="2">CL551</strain>
    </source>
</reference>
<dbReference type="EMBL" id="CAJVPV010000232">
    <property type="protein sequence ID" value="CAG8447702.1"/>
    <property type="molecule type" value="Genomic_DNA"/>
</dbReference>
<evidence type="ECO:0000313" key="1">
    <source>
        <dbReference type="EMBL" id="CAG8447702.1"/>
    </source>
</evidence>
<dbReference type="AlphaFoldDB" id="A0A9N8YTC3"/>
<keyword evidence="3" id="KW-1185">Reference proteome</keyword>
<evidence type="ECO:0000313" key="3">
    <source>
        <dbReference type="Proteomes" id="UP000789342"/>
    </source>
</evidence>
<dbReference type="EMBL" id="CAJVPV010000232">
    <property type="protein sequence ID" value="CAG8447714.1"/>
    <property type="molecule type" value="Genomic_DNA"/>
</dbReference>
<proteinExistence type="predicted"/>
<sequence>METFRGKIENTRDALIIFEACRLGILQRITRRCLEEEKKEFVPGSVFVYDEDESGIKRWTDGIKWSPSRIYGDFLLYQELEYRLHSVKSFEEIDETIKKRIENENLKYHVCNKGTFVYSKEGFNKKTISVTVDGSLQHMIIYEDKKGSHDNLHPPWAYVELSNIEPSKAIIKQLGLRKKQQCSKDIKENSEIQNVKSEDRNHVDISKTELKYHCQSLNLSAPRHPIQTLPSIVDPFSPVHTPEKTPETEITDPMKITSVINWLGDAHEKSDKSMVKGNVTIPLSPRISSSDIVASTSSDNHYGIMDGFSHNPWHNSFSNSLRSRVTSFYPSMVIREPLLPYNVPHNHVEPRHDPISHDYYGFMDYSRF</sequence>
<dbReference type="Proteomes" id="UP000789342">
    <property type="component" value="Unassembled WGS sequence"/>
</dbReference>
<name>A0A9N8YTC3_9GLOM</name>
<dbReference type="OrthoDB" id="5572844at2759"/>
<accession>A0A9N8YTC3</accession>
<evidence type="ECO:0000313" key="2">
    <source>
        <dbReference type="EMBL" id="CAG8447714.1"/>
    </source>
</evidence>
<gene>
    <name evidence="1" type="ORF">AMORRO_LOCUS721</name>
    <name evidence="2" type="ORF">AMORRO_LOCUS722</name>
</gene>
<comment type="caution">
    <text evidence="2">The sequence shown here is derived from an EMBL/GenBank/DDBJ whole genome shotgun (WGS) entry which is preliminary data.</text>
</comment>
<dbReference type="Pfam" id="PF09729">
    <property type="entry name" value="Gti1_Pac2"/>
    <property type="match status" value="1"/>
</dbReference>